<dbReference type="Proteomes" id="UP000054564">
    <property type="component" value="Unassembled WGS sequence"/>
</dbReference>
<evidence type="ECO:0000313" key="3">
    <source>
        <dbReference type="Proteomes" id="UP000054564"/>
    </source>
</evidence>
<reference evidence="3" key="1">
    <citation type="submission" date="2014-03" db="EMBL/GenBank/DDBJ databases">
        <title>The Genome Sequence of Puccinia striiformis f. sp. tritici PST-78.</title>
        <authorList>
            <consortium name="The Broad Institute Genome Sequencing Platform"/>
            <person name="Cuomo C."/>
            <person name="Hulbert S."/>
            <person name="Chen X."/>
            <person name="Walker B."/>
            <person name="Young S.K."/>
            <person name="Zeng Q."/>
            <person name="Gargeya S."/>
            <person name="Fitzgerald M."/>
            <person name="Haas B."/>
            <person name="Abouelleil A."/>
            <person name="Alvarado L."/>
            <person name="Arachchi H.M."/>
            <person name="Berlin A.M."/>
            <person name="Chapman S.B."/>
            <person name="Goldberg J."/>
            <person name="Griggs A."/>
            <person name="Gujja S."/>
            <person name="Hansen M."/>
            <person name="Howarth C."/>
            <person name="Imamovic A."/>
            <person name="Larimer J."/>
            <person name="McCowan C."/>
            <person name="Montmayeur A."/>
            <person name="Murphy C."/>
            <person name="Neiman D."/>
            <person name="Pearson M."/>
            <person name="Priest M."/>
            <person name="Roberts A."/>
            <person name="Saif S."/>
            <person name="Shea T."/>
            <person name="Sisk P."/>
            <person name="Sykes S."/>
            <person name="Wortman J."/>
            <person name="Nusbaum C."/>
            <person name="Birren B."/>
        </authorList>
    </citation>
    <scope>NUCLEOTIDE SEQUENCE [LARGE SCALE GENOMIC DNA]</scope>
    <source>
        <strain evidence="3">race PST-78</strain>
    </source>
</reference>
<dbReference type="EMBL" id="AJIL01000106">
    <property type="protein sequence ID" value="KNE94943.1"/>
    <property type="molecule type" value="Genomic_DNA"/>
</dbReference>
<organism evidence="2 3">
    <name type="scientific">Puccinia striiformis f. sp. tritici PST-78</name>
    <dbReference type="NCBI Taxonomy" id="1165861"/>
    <lineage>
        <taxon>Eukaryota</taxon>
        <taxon>Fungi</taxon>
        <taxon>Dikarya</taxon>
        <taxon>Basidiomycota</taxon>
        <taxon>Pucciniomycotina</taxon>
        <taxon>Pucciniomycetes</taxon>
        <taxon>Pucciniales</taxon>
        <taxon>Pucciniaceae</taxon>
        <taxon>Puccinia</taxon>
    </lineage>
</organism>
<evidence type="ECO:0000256" key="1">
    <source>
        <dbReference type="SAM" id="MobiDB-lite"/>
    </source>
</evidence>
<feature type="compositionally biased region" description="Pro residues" evidence="1">
    <location>
        <begin position="65"/>
        <end position="74"/>
    </location>
</feature>
<protein>
    <submittedName>
        <fullName evidence="2">Uncharacterized protein</fullName>
    </submittedName>
</protein>
<name>A0A0L0V6P1_9BASI</name>
<comment type="caution">
    <text evidence="2">The sequence shown here is derived from an EMBL/GenBank/DDBJ whole genome shotgun (WGS) entry which is preliminary data.</text>
</comment>
<sequence>MRCIIFASAEAIQSLSGPDPPRPRSDPGQPACCGAGQMGNLMAVNPAQTRPALKRGGEKPTRVSPNPPHPPPYPYDKKTPSLFGISPAKHLEKLDVMNLSKPQKS</sequence>
<feature type="region of interest" description="Disordered" evidence="1">
    <location>
        <begin position="13"/>
        <end position="83"/>
    </location>
</feature>
<dbReference type="AlphaFoldDB" id="A0A0L0V6P1"/>
<evidence type="ECO:0000313" key="2">
    <source>
        <dbReference type="EMBL" id="KNE94943.1"/>
    </source>
</evidence>
<gene>
    <name evidence="2" type="ORF">PSTG_11734</name>
</gene>
<accession>A0A0L0V6P1</accession>
<proteinExistence type="predicted"/>
<keyword evidence="3" id="KW-1185">Reference proteome</keyword>